<dbReference type="InterPro" id="IPR006086">
    <property type="entry name" value="XPG-I_dom"/>
</dbReference>
<dbReference type="GO" id="GO:0008409">
    <property type="term" value="F:5'-3' exonuclease activity"/>
    <property type="evidence" value="ECO:0007669"/>
    <property type="project" value="UniProtKB-UniRule"/>
</dbReference>
<evidence type="ECO:0000256" key="10">
    <source>
        <dbReference type="ARBA" id="ARBA00023128"/>
    </source>
</evidence>
<dbReference type="PROSITE" id="PS00842">
    <property type="entry name" value="XPG_2"/>
    <property type="match status" value="1"/>
</dbReference>
<comment type="subunit">
    <text evidence="15">Interacts with PCNA1 and PCNA2. Three molecules of FEN1 bind to one PCNA trimer with each molecule binding to one PCNA monomer. PCNA stimulates the nuclease activity without altering cleavage specificity.</text>
</comment>
<comment type="similarity">
    <text evidence="14 16">Belongs to the XPG/RAD2 endonuclease family. FEN1 subfamily.</text>
</comment>
<keyword evidence="10 16" id="KW-0496">Mitochondrion</keyword>
<dbReference type="CDD" id="cd09867">
    <property type="entry name" value="PIN_FEN1"/>
    <property type="match status" value="1"/>
</dbReference>
<comment type="function">
    <text evidence="13 16">Structure-specific nuclease with 5'-flap endonuclease and 5'-3' exonuclease activities involved in DNA replication and repair. During DNA replication, cleaves the 5'-overhanging flap structure that is generated by displacement synthesis when DNA polymerase encounters the 5'-end of a downstream Okazaki fragment. It enters the flap from the 5'-end and then tracks to cleave the flap base, leaving a nick for ligation. Also involved in the long patch base excision repair (LP-BER) pathway, by cleaving within the apurinic/apyrimidinic (AP) site-terminated flap. Acts as a genome stabilization factor that prevents flaps from equilibrating into structures that lead to duplications and deletions. Also possesses 5'-3' exonuclease activity on nicked or gapped double-stranded DNA, and exhibits RNase H activity. Also involved in replication and repair of rDNA and in repairing mitochondrial DNA.</text>
</comment>
<gene>
    <name evidence="19" type="ORF">ADEAN_000282400</name>
</gene>
<evidence type="ECO:0000256" key="15">
    <source>
        <dbReference type="ARBA" id="ARBA00063178"/>
    </source>
</evidence>
<dbReference type="InterPro" id="IPR023426">
    <property type="entry name" value="Flap_endonuc"/>
</dbReference>
<dbReference type="InterPro" id="IPR006084">
    <property type="entry name" value="XPG/Rad2"/>
</dbReference>
<reference evidence="19 20" key="1">
    <citation type="submission" date="2020-08" db="EMBL/GenBank/DDBJ databases">
        <authorList>
            <person name="Newling K."/>
            <person name="Davey J."/>
            <person name="Forrester S."/>
        </authorList>
    </citation>
    <scope>NUCLEOTIDE SEQUENCE [LARGE SCALE GENOMIC DNA]</scope>
    <source>
        <strain evidence="20">Crithidia deanei Carvalho (ATCC PRA-265)</strain>
    </source>
</reference>
<evidence type="ECO:0000256" key="12">
    <source>
        <dbReference type="ARBA" id="ARBA00023242"/>
    </source>
</evidence>
<feature type="domain" description="XPG-I" evidence="17">
    <location>
        <begin position="139"/>
        <end position="211"/>
    </location>
</feature>
<protein>
    <recommendedName>
        <fullName evidence="16">Flap endonuclease 1</fullName>
        <shortName evidence="16">FEN-1</shortName>
        <ecNumber evidence="16">3.1.-.-</ecNumber>
    </recommendedName>
    <alternativeName>
        <fullName evidence="16">Flap structure-specific endonuclease 1</fullName>
    </alternativeName>
</protein>
<dbReference type="GO" id="GO:0017108">
    <property type="term" value="F:5'-flap endonuclease activity"/>
    <property type="evidence" value="ECO:0007669"/>
    <property type="project" value="UniProtKB-UniRule"/>
</dbReference>
<dbReference type="PRINTS" id="PR00853">
    <property type="entry name" value="XPGRADSUPER"/>
</dbReference>
<dbReference type="PANTHER" id="PTHR11081:SF9">
    <property type="entry name" value="FLAP ENDONUCLEASE 1"/>
    <property type="match status" value="1"/>
</dbReference>
<dbReference type="GO" id="GO:0043137">
    <property type="term" value="P:DNA replication, removal of RNA primer"/>
    <property type="evidence" value="ECO:0007669"/>
    <property type="project" value="UniProtKB-UniRule"/>
</dbReference>
<keyword evidence="9 16" id="KW-0460">Magnesium</keyword>
<evidence type="ECO:0000256" key="4">
    <source>
        <dbReference type="ARBA" id="ARBA00022723"/>
    </source>
</evidence>
<evidence type="ECO:0000256" key="11">
    <source>
        <dbReference type="ARBA" id="ARBA00023204"/>
    </source>
</evidence>
<keyword evidence="12 16" id="KW-0539">Nucleus</keyword>
<dbReference type="Proteomes" id="UP000515908">
    <property type="component" value="Chromosome 05"/>
</dbReference>
<dbReference type="Pfam" id="PF00867">
    <property type="entry name" value="XPG_I"/>
    <property type="match status" value="1"/>
</dbReference>
<dbReference type="EMBL" id="LR877149">
    <property type="protein sequence ID" value="CAD2215369.1"/>
    <property type="molecule type" value="Genomic_DNA"/>
</dbReference>
<keyword evidence="11 16" id="KW-0234">DNA repair</keyword>
<proteinExistence type="inferred from homology"/>
<dbReference type="EC" id="3.1.-.-" evidence="16"/>
<name>A0A7G2C703_9TRYP</name>
<evidence type="ECO:0000259" key="17">
    <source>
        <dbReference type="SMART" id="SM00484"/>
    </source>
</evidence>
<keyword evidence="1 16" id="KW-0597">Phosphoprotein</keyword>
<dbReference type="SMART" id="SM00279">
    <property type="entry name" value="HhH2"/>
    <property type="match status" value="1"/>
</dbReference>
<comment type="subcellular location">
    <subcellularLocation>
        <location evidence="16">Nucleus</location>
        <location evidence="16">Nucleolus</location>
    </subcellularLocation>
    <subcellularLocation>
        <location evidence="16">Nucleus</location>
        <location evidence="16">Nucleoplasm</location>
    </subcellularLocation>
    <subcellularLocation>
        <location evidence="16">Mitochondrion</location>
    </subcellularLocation>
    <text evidence="16">Resides mostly in the nucleoli and relocalizes to the nucleoplasm upon DNA damage.</text>
</comment>
<dbReference type="FunFam" id="1.10.150.20:FF:000009">
    <property type="entry name" value="Flap endonuclease 1"/>
    <property type="match status" value="1"/>
</dbReference>
<accession>A0A7G2C703</accession>
<dbReference type="HAMAP" id="MF_00614">
    <property type="entry name" value="Fen"/>
    <property type="match status" value="1"/>
</dbReference>
<dbReference type="InterPro" id="IPR019974">
    <property type="entry name" value="XPG_CS"/>
</dbReference>
<comment type="cofactor">
    <cofactor evidence="16">
        <name>Mg(2+)</name>
        <dbReference type="ChEBI" id="CHEBI:18420"/>
    </cofactor>
    <text evidence="16">Binds 2 magnesium ions per subunit. They probably participate in the reaction catalyzed by the enzyme. May bind an additional third magnesium ion after substrate binding.</text>
</comment>
<evidence type="ECO:0000256" key="6">
    <source>
        <dbReference type="ARBA" id="ARBA00022763"/>
    </source>
</evidence>
<feature type="domain" description="XPG N-terminal" evidence="18">
    <location>
        <begin position="1"/>
        <end position="100"/>
    </location>
</feature>
<dbReference type="GO" id="GO:0003677">
    <property type="term" value="F:DNA binding"/>
    <property type="evidence" value="ECO:0007669"/>
    <property type="project" value="UniProtKB-UniRule"/>
</dbReference>
<evidence type="ECO:0000313" key="20">
    <source>
        <dbReference type="Proteomes" id="UP000515908"/>
    </source>
</evidence>
<evidence type="ECO:0000256" key="16">
    <source>
        <dbReference type="HAMAP-Rule" id="MF_03140"/>
    </source>
</evidence>
<dbReference type="CDD" id="cd09907">
    <property type="entry name" value="H3TH_FEN1-Euk"/>
    <property type="match status" value="1"/>
</dbReference>
<sequence length="360" mass="40875">MKRHQAPPKNRTKKYFGRRIAIDASMSIYQFIIAMKGFQEGQGVELKNEAGEVTSHLNGLFARTLRMVDEGIKPIYVFDGKPPVLKQGELDSRRKRANEAELEFQKAKEAGDDEMMEKMSKRTVRVSREQIEDCKKMLTLMGIPVVQAPTEAEAQCAELVKKGKAWAVGTEDMDALTFGSCIMLRHLNYSDAKKRPIAEIHLQRVLEEMGLTSEQFIDLCILLGCDYVPKIAGIGPQKAWDQIKTHGSIEKIIENLDSTKYTVSEDFNYKGARSLFVTPDVTPAEEVNIQFTEPDEEGLIQFLVREKMFNYDRVSKGVARLRAALSQKRKADWTSSSPFGQQKTLRWAVRRDPALKRPRA</sequence>
<keyword evidence="20" id="KW-1185">Reference proteome</keyword>
<keyword evidence="7 16" id="KW-0378">Hydrolase</keyword>
<dbReference type="Gene3D" id="1.10.150.20">
    <property type="entry name" value="5' to 3' exonuclease, C-terminal subdomain"/>
    <property type="match status" value="1"/>
</dbReference>
<dbReference type="GO" id="GO:0005739">
    <property type="term" value="C:mitochondrion"/>
    <property type="evidence" value="ECO:0007669"/>
    <property type="project" value="UniProtKB-SubCell"/>
</dbReference>
<evidence type="ECO:0000256" key="2">
    <source>
        <dbReference type="ARBA" id="ARBA00022705"/>
    </source>
</evidence>
<dbReference type="SUPFAM" id="SSF88723">
    <property type="entry name" value="PIN domain-like"/>
    <property type="match status" value="1"/>
</dbReference>
<keyword evidence="5 16" id="KW-0255">Endonuclease</keyword>
<evidence type="ECO:0000256" key="8">
    <source>
        <dbReference type="ARBA" id="ARBA00022839"/>
    </source>
</evidence>
<dbReference type="VEuPathDB" id="TriTrypDB:ADEAN_000282400"/>
<dbReference type="GO" id="GO:0006284">
    <property type="term" value="P:base-excision repair"/>
    <property type="evidence" value="ECO:0007669"/>
    <property type="project" value="UniProtKB-UniRule"/>
</dbReference>
<keyword evidence="8 16" id="KW-0269">Exonuclease</keyword>
<dbReference type="SUPFAM" id="SSF47807">
    <property type="entry name" value="5' to 3' exonuclease, C-terminal subdomain"/>
    <property type="match status" value="1"/>
</dbReference>
<dbReference type="AlphaFoldDB" id="A0A7G2C703"/>
<evidence type="ECO:0000313" key="19">
    <source>
        <dbReference type="EMBL" id="CAD2215369.1"/>
    </source>
</evidence>
<dbReference type="InterPro" id="IPR029060">
    <property type="entry name" value="PIN-like_dom_sf"/>
</dbReference>
<evidence type="ECO:0000256" key="9">
    <source>
        <dbReference type="ARBA" id="ARBA00022842"/>
    </source>
</evidence>
<keyword evidence="6 16" id="KW-0227">DNA damage</keyword>
<organism evidence="19 20">
    <name type="scientific">Angomonas deanei</name>
    <dbReference type="NCBI Taxonomy" id="59799"/>
    <lineage>
        <taxon>Eukaryota</taxon>
        <taxon>Discoba</taxon>
        <taxon>Euglenozoa</taxon>
        <taxon>Kinetoplastea</taxon>
        <taxon>Metakinetoplastina</taxon>
        <taxon>Trypanosomatida</taxon>
        <taxon>Trypanosomatidae</taxon>
        <taxon>Strigomonadinae</taxon>
        <taxon>Angomonas</taxon>
    </lineage>
</organism>
<dbReference type="FunFam" id="3.40.50.1010:FF:000016">
    <property type="entry name" value="Flap endonuclease 1"/>
    <property type="match status" value="1"/>
</dbReference>
<dbReference type="Gene3D" id="3.40.50.1010">
    <property type="entry name" value="5'-nuclease"/>
    <property type="match status" value="1"/>
</dbReference>
<dbReference type="PANTHER" id="PTHR11081">
    <property type="entry name" value="FLAP ENDONUCLEASE FAMILY MEMBER"/>
    <property type="match status" value="1"/>
</dbReference>
<dbReference type="InterPro" id="IPR008918">
    <property type="entry name" value="HhH2"/>
</dbReference>
<evidence type="ECO:0000256" key="13">
    <source>
        <dbReference type="ARBA" id="ARBA00029382"/>
    </source>
</evidence>
<dbReference type="SMART" id="SM00485">
    <property type="entry name" value="XPGN"/>
    <property type="match status" value="1"/>
</dbReference>
<evidence type="ECO:0000256" key="7">
    <source>
        <dbReference type="ARBA" id="ARBA00022801"/>
    </source>
</evidence>
<keyword evidence="2 16" id="KW-0235">DNA replication</keyword>
<dbReference type="GO" id="GO:0005654">
    <property type="term" value="C:nucleoplasm"/>
    <property type="evidence" value="ECO:0007669"/>
    <property type="project" value="UniProtKB-SubCell"/>
</dbReference>
<evidence type="ECO:0000256" key="5">
    <source>
        <dbReference type="ARBA" id="ARBA00022759"/>
    </source>
</evidence>
<dbReference type="InterPro" id="IPR006085">
    <property type="entry name" value="XPG_DNA_repair_N"/>
</dbReference>
<dbReference type="InterPro" id="IPR036279">
    <property type="entry name" value="5-3_exonuclease_C_sf"/>
</dbReference>
<evidence type="ECO:0000256" key="3">
    <source>
        <dbReference type="ARBA" id="ARBA00022722"/>
    </source>
</evidence>
<evidence type="ECO:0000256" key="1">
    <source>
        <dbReference type="ARBA" id="ARBA00022553"/>
    </source>
</evidence>
<evidence type="ECO:0000256" key="14">
    <source>
        <dbReference type="ARBA" id="ARBA00034726"/>
    </source>
</evidence>
<dbReference type="PROSITE" id="PS00841">
    <property type="entry name" value="XPG_1"/>
    <property type="match status" value="1"/>
</dbReference>
<dbReference type="GO" id="GO:0005730">
    <property type="term" value="C:nucleolus"/>
    <property type="evidence" value="ECO:0007669"/>
    <property type="project" value="UniProtKB-SubCell"/>
</dbReference>
<evidence type="ECO:0000259" key="18">
    <source>
        <dbReference type="SMART" id="SM00485"/>
    </source>
</evidence>
<dbReference type="SMART" id="SM00484">
    <property type="entry name" value="XPGI"/>
    <property type="match status" value="1"/>
</dbReference>
<dbReference type="OrthoDB" id="1937206at2759"/>
<dbReference type="GO" id="GO:0000287">
    <property type="term" value="F:magnesium ion binding"/>
    <property type="evidence" value="ECO:0007669"/>
    <property type="project" value="UniProtKB-UniRule"/>
</dbReference>
<keyword evidence="3 16" id="KW-0540">Nuclease</keyword>
<keyword evidence="4 16" id="KW-0479">Metal-binding</keyword>
<dbReference type="Pfam" id="PF00752">
    <property type="entry name" value="XPG_N"/>
    <property type="match status" value="1"/>
</dbReference>